<dbReference type="RefSeq" id="WP_066787985.1">
    <property type="nucleotide sequence ID" value="NZ_CP014806.1"/>
</dbReference>
<organism evidence="1 2">
    <name type="scientific">Rummeliibacillus stabekisii</name>
    <dbReference type="NCBI Taxonomy" id="241244"/>
    <lineage>
        <taxon>Bacteria</taxon>
        <taxon>Bacillati</taxon>
        <taxon>Bacillota</taxon>
        <taxon>Bacilli</taxon>
        <taxon>Bacillales</taxon>
        <taxon>Caryophanaceae</taxon>
        <taxon>Rummeliibacillus</taxon>
    </lineage>
</organism>
<keyword evidence="2" id="KW-1185">Reference proteome</keyword>
<dbReference type="Proteomes" id="UP000076021">
    <property type="component" value="Chromosome"/>
</dbReference>
<evidence type="ECO:0000313" key="2">
    <source>
        <dbReference type="Proteomes" id="UP000076021"/>
    </source>
</evidence>
<dbReference type="STRING" id="241244.ATY39_07430"/>
<reference evidence="1 2" key="1">
    <citation type="journal article" date="2016" name="Genome Announc.">
        <title>Whole-Genome Sequence of Rummeliibacillus stabekisii Strain PP9 Isolated from Antarctic Soil.</title>
        <authorList>
            <person name="da Mota F.F."/>
            <person name="Vollu R.E."/>
            <person name="Jurelevicius D."/>
            <person name="Seldin L."/>
        </authorList>
    </citation>
    <scope>NUCLEOTIDE SEQUENCE [LARGE SCALE GENOMIC DNA]</scope>
    <source>
        <strain evidence="1 2">PP9</strain>
    </source>
</reference>
<name>A0A143HDI3_9BACL</name>
<evidence type="ECO:0008006" key="3">
    <source>
        <dbReference type="Google" id="ProtNLM"/>
    </source>
</evidence>
<sequence length="484" mass="53309">MVKQYLHGVYSTETPSTEPPTVTKNGVQFVVGVAPIHLAKEPKVNEIVIAESIDDVKKFLGYSDDFAFGTSESAFASFEVAKVAPVVFVNVLDPEKHVTAEKTETVTITKNGAFLKSKRALLGTVTLKSIDDSKTFIEDTDYTIAYDANYQAIIYPIASSTNLATGVEVKVTFKEVDVEAVTVSDILGGYDASTSVTTGLELVRKVYPRYAVRPDILLAPGFSQNPIIKTALEAKTANISGVFKARTFTDIDTKTAKTYEQAQSWKEDNLYTDMRNTVLWPKVKKDGKILNYSSYLAAFRSAQIANDEDNLPVESFSNKEIGVDAFVLEDGTEVYLEHEEANALNGAGIVTGLQWGGVLRSWGNNTALYPKSVVAQDRFSMVRDALDWYANSFITEFFDKVDDLTNMRLIESITDEENARLSVLVGKGRVAGAEISFSTIKNSVAQILNGQIYFDRKVAFFTPAEVIQDEVTFDPTFIETAIFG</sequence>
<reference evidence="2" key="2">
    <citation type="submission" date="2016-03" db="EMBL/GenBank/DDBJ databases">
        <authorList>
            <person name="Ploux O."/>
        </authorList>
    </citation>
    <scope>NUCLEOTIDE SEQUENCE [LARGE SCALE GENOMIC DNA]</scope>
    <source>
        <strain evidence="2">PP9</strain>
    </source>
</reference>
<evidence type="ECO:0000313" key="1">
    <source>
        <dbReference type="EMBL" id="AMW99311.1"/>
    </source>
</evidence>
<dbReference type="EMBL" id="CP014806">
    <property type="protein sequence ID" value="AMW99311.1"/>
    <property type="molecule type" value="Genomic_DNA"/>
</dbReference>
<dbReference type="KEGG" id="rst:ATY39_07430"/>
<protein>
    <recommendedName>
        <fullName evidence="3">Phage tail protein</fullName>
    </recommendedName>
</protein>
<dbReference type="OrthoDB" id="9767864at2"/>
<dbReference type="AlphaFoldDB" id="A0A143HDI3"/>
<accession>A0A143HDI3</accession>
<gene>
    <name evidence="1" type="ORF">ATY39_07430</name>
</gene>
<proteinExistence type="predicted"/>